<proteinExistence type="predicted"/>
<keyword evidence="1" id="KW-1133">Transmembrane helix</keyword>
<organism evidence="2 3">
    <name type="scientific">Pseudidiomarina piscicola</name>
    <dbReference type="NCBI Taxonomy" id="2614830"/>
    <lineage>
        <taxon>Bacteria</taxon>
        <taxon>Pseudomonadati</taxon>
        <taxon>Pseudomonadota</taxon>
        <taxon>Gammaproteobacteria</taxon>
        <taxon>Alteromonadales</taxon>
        <taxon>Idiomarinaceae</taxon>
        <taxon>Pseudidiomarina</taxon>
    </lineage>
</organism>
<name>A0A6S6WJF2_9GAMM</name>
<feature type="transmembrane region" description="Helical" evidence="1">
    <location>
        <begin position="7"/>
        <end position="30"/>
    </location>
</feature>
<evidence type="ECO:0000313" key="2">
    <source>
        <dbReference type="EMBL" id="CAB0150774.1"/>
    </source>
</evidence>
<dbReference type="RefSeq" id="WP_173920218.1">
    <property type="nucleotide sequence ID" value="NZ_CADCXY010000002.1"/>
</dbReference>
<evidence type="ECO:0000313" key="3">
    <source>
        <dbReference type="Proteomes" id="UP000481517"/>
    </source>
</evidence>
<gene>
    <name evidence="2" type="ORF">PSI9734_01213</name>
</gene>
<reference evidence="2 3" key="1">
    <citation type="submission" date="2020-02" db="EMBL/GenBank/DDBJ databases">
        <authorList>
            <person name="Rodrigo-Torres L."/>
            <person name="Arahal R. D."/>
            <person name="Lucena T."/>
        </authorList>
    </citation>
    <scope>NUCLEOTIDE SEQUENCE [LARGE SCALE GENOMIC DNA]</scope>
    <source>
        <strain evidence="2 3">CECT 9734</strain>
    </source>
</reference>
<keyword evidence="1" id="KW-0472">Membrane</keyword>
<accession>A0A6S6WJF2</accession>
<keyword evidence="3" id="KW-1185">Reference proteome</keyword>
<dbReference type="EMBL" id="CADCXY010000002">
    <property type="protein sequence ID" value="CAB0150774.1"/>
    <property type="molecule type" value="Genomic_DNA"/>
</dbReference>
<dbReference type="Proteomes" id="UP000481517">
    <property type="component" value="Unassembled WGS sequence"/>
</dbReference>
<feature type="transmembrane region" description="Helical" evidence="1">
    <location>
        <begin position="42"/>
        <end position="65"/>
    </location>
</feature>
<dbReference type="AlphaFoldDB" id="A0A6S6WJF2"/>
<evidence type="ECO:0008006" key="4">
    <source>
        <dbReference type="Google" id="ProtNLM"/>
    </source>
</evidence>
<keyword evidence="1" id="KW-0812">Transmembrane</keyword>
<feature type="transmembrane region" description="Helical" evidence="1">
    <location>
        <begin position="86"/>
        <end position="105"/>
    </location>
</feature>
<protein>
    <recommendedName>
        <fullName evidence="4">DUF2178 domain-containing protein</fullName>
    </recommendedName>
</protein>
<sequence length="139" mass="15523">MAFREKSAWLMLVVLLLVGGYVAYTGFSYYLTAQEVPPFLPIVIQLTVSLIAFSVIGQIVLGIAHRRTASEPADERERLITQRGQAVAGFVLAFAIITSLLHYMFHLNGDLLFFSCLISLVLAQVFEYAVQIIGYRRGH</sequence>
<feature type="transmembrane region" description="Helical" evidence="1">
    <location>
        <begin position="111"/>
        <end position="130"/>
    </location>
</feature>
<evidence type="ECO:0000256" key="1">
    <source>
        <dbReference type="SAM" id="Phobius"/>
    </source>
</evidence>